<proteinExistence type="predicted"/>
<dbReference type="EMBL" id="JACEIK010010094">
    <property type="protein sequence ID" value="MCE3214955.1"/>
    <property type="molecule type" value="Genomic_DNA"/>
</dbReference>
<accession>A0ABS8WSA1</accession>
<reference evidence="1 2" key="1">
    <citation type="journal article" date="2021" name="BMC Genomics">
        <title>Datura genome reveals duplications of psychoactive alkaloid biosynthetic genes and high mutation rate following tissue culture.</title>
        <authorList>
            <person name="Rajewski A."/>
            <person name="Carter-House D."/>
            <person name="Stajich J."/>
            <person name="Litt A."/>
        </authorList>
    </citation>
    <scope>NUCLEOTIDE SEQUENCE [LARGE SCALE GENOMIC DNA]</scope>
    <source>
        <strain evidence="1">AR-01</strain>
    </source>
</reference>
<evidence type="ECO:0000313" key="1">
    <source>
        <dbReference type="EMBL" id="MCE3214955.1"/>
    </source>
</evidence>
<keyword evidence="2" id="KW-1185">Reference proteome</keyword>
<dbReference type="Proteomes" id="UP000823775">
    <property type="component" value="Unassembled WGS sequence"/>
</dbReference>
<comment type="caution">
    <text evidence="1">The sequence shown here is derived from an EMBL/GenBank/DDBJ whole genome shotgun (WGS) entry which is preliminary data.</text>
</comment>
<protein>
    <submittedName>
        <fullName evidence="1">Uncharacterized protein</fullName>
    </submittedName>
</protein>
<evidence type="ECO:0000313" key="2">
    <source>
        <dbReference type="Proteomes" id="UP000823775"/>
    </source>
</evidence>
<name>A0ABS8WSA1_DATST</name>
<gene>
    <name evidence="1" type="ORF">HAX54_000366</name>
</gene>
<sequence>MRVAMKQFDKGAASLSTVVKSSFFQGQKMCEEPDLVGRCLGDFELIGDLSGLFTSASEYDTLYISTGDSQVAFTELALSISARSLSCRFMLVVVTSSRKPLPLNFCQCTETP</sequence>
<organism evidence="1 2">
    <name type="scientific">Datura stramonium</name>
    <name type="common">Jimsonweed</name>
    <name type="synonym">Common thornapple</name>
    <dbReference type="NCBI Taxonomy" id="4076"/>
    <lineage>
        <taxon>Eukaryota</taxon>
        <taxon>Viridiplantae</taxon>
        <taxon>Streptophyta</taxon>
        <taxon>Embryophyta</taxon>
        <taxon>Tracheophyta</taxon>
        <taxon>Spermatophyta</taxon>
        <taxon>Magnoliopsida</taxon>
        <taxon>eudicotyledons</taxon>
        <taxon>Gunneridae</taxon>
        <taxon>Pentapetalae</taxon>
        <taxon>asterids</taxon>
        <taxon>lamiids</taxon>
        <taxon>Solanales</taxon>
        <taxon>Solanaceae</taxon>
        <taxon>Solanoideae</taxon>
        <taxon>Datureae</taxon>
        <taxon>Datura</taxon>
    </lineage>
</organism>